<proteinExistence type="predicted"/>
<feature type="non-terminal residue" evidence="1">
    <location>
        <position position="1"/>
    </location>
</feature>
<gene>
    <name evidence="1" type="ORF">S01H4_66583</name>
</gene>
<accession>X1F602</accession>
<name>X1F602_9ZZZZ</name>
<organism evidence="1">
    <name type="scientific">marine sediment metagenome</name>
    <dbReference type="NCBI Taxonomy" id="412755"/>
    <lineage>
        <taxon>unclassified sequences</taxon>
        <taxon>metagenomes</taxon>
        <taxon>ecological metagenomes</taxon>
    </lineage>
</organism>
<protein>
    <submittedName>
        <fullName evidence="1">Uncharacterized protein</fullName>
    </submittedName>
</protein>
<feature type="non-terminal residue" evidence="1">
    <location>
        <position position="69"/>
    </location>
</feature>
<dbReference type="EMBL" id="BART01041320">
    <property type="protein sequence ID" value="GAH24819.1"/>
    <property type="molecule type" value="Genomic_DNA"/>
</dbReference>
<dbReference type="Gene3D" id="3.40.50.10890">
    <property type="match status" value="1"/>
</dbReference>
<comment type="caution">
    <text evidence="1">The sequence shown here is derived from an EMBL/GenBank/DDBJ whole genome shotgun (WGS) entry which is preliminary data.</text>
</comment>
<evidence type="ECO:0000313" key="1">
    <source>
        <dbReference type="EMBL" id="GAH24819.1"/>
    </source>
</evidence>
<reference evidence="1" key="1">
    <citation type="journal article" date="2014" name="Front. Microbiol.">
        <title>High frequency of phylogenetically diverse reductive dehalogenase-homologous genes in deep subseafloor sedimentary metagenomes.</title>
        <authorList>
            <person name="Kawai M."/>
            <person name="Futagami T."/>
            <person name="Toyoda A."/>
            <person name="Takaki Y."/>
            <person name="Nishi S."/>
            <person name="Hori S."/>
            <person name="Arai W."/>
            <person name="Tsubouchi T."/>
            <person name="Morono Y."/>
            <person name="Uchiyama I."/>
            <person name="Ito T."/>
            <person name="Fujiyama A."/>
            <person name="Inagaki F."/>
            <person name="Takami H."/>
        </authorList>
    </citation>
    <scope>NUCLEOTIDE SEQUENCE</scope>
    <source>
        <strain evidence="1">Expedition CK06-06</strain>
    </source>
</reference>
<dbReference type="AlphaFoldDB" id="X1F602"/>
<sequence>SEKWVSKRLLDNLKERGLVSPFKKENFIPVSSISDRRYRARKYIATSKEGSLIVTTSGMVMGGPIHSYL</sequence>